<sequence length="513" mass="54083">RIVSAHRTPDRLWDYGKSAVSRGLKVLLAGAAGAPHPLMRAFAHLGYDAVGLGNHDFNYGLAALDAALAQAPCPVICSNLRQIGNRVPQAIRPWAVLDRSLPTAQGAVPVRIGLLSFVPPQTLQWDAHLLTGEVEIDDIVASALARIPELEQAGCDLILALAHSGLDDRAEEPGMENAVIPLAALDRIDAIIGGHTHTCLPGPQGRDMRHVDAAAGKVHGKPVVIAGASGSHLGVIDLTLATDGSGGWTVGDSRCDLRPIARRAADGRAVSLAEEDAALTDLLAADHARACVFMEQSAGHSPVPLHSYFTFVTPSHALAMVAAAQAAAVRPHLQGSSAADLPLLSAVAPGKFGARAGPDSYTDIPAGPLSRRHLADLHLFPDQLQAVRVTGAQLADWLERAVSLFCQIAPGATEACLINPDSAGHDFDVIYGLTYQIDLSKPARYHPDGSLHRHDSRRIRSLCHNGVAVDPAQHFAVAVNSFRVGGGGNFAALRQARRLALPPITVRDALRAY</sequence>
<dbReference type="AlphaFoldDB" id="A0A2M8ITE1"/>
<dbReference type="RefSeq" id="WP_100165053.1">
    <property type="nucleotide sequence ID" value="NZ_PGTB01000333.1"/>
</dbReference>
<dbReference type="InterPro" id="IPR029052">
    <property type="entry name" value="Metallo-depent_PP-like"/>
</dbReference>
<accession>A0A2M8ITE1</accession>
<dbReference type="GO" id="GO:0030288">
    <property type="term" value="C:outer membrane-bounded periplasmic space"/>
    <property type="evidence" value="ECO:0007669"/>
    <property type="project" value="TreeGrafter"/>
</dbReference>
<dbReference type="GO" id="GO:0016787">
    <property type="term" value="F:hydrolase activity"/>
    <property type="evidence" value="ECO:0007669"/>
    <property type="project" value="UniProtKB-KW"/>
</dbReference>
<dbReference type="Gene3D" id="3.60.21.10">
    <property type="match status" value="1"/>
</dbReference>
<dbReference type="SUPFAM" id="SSF52255">
    <property type="entry name" value="N5-CAIR mutase (phosphoribosylaminoimidazole carboxylase, PurE)"/>
    <property type="match status" value="1"/>
</dbReference>
<gene>
    <name evidence="3" type="ORF">CVM52_25635</name>
</gene>
<dbReference type="Gene3D" id="3.90.780.10">
    <property type="entry name" value="5'-Nucleotidase, C-terminal domain"/>
    <property type="match status" value="1"/>
</dbReference>
<dbReference type="Pfam" id="PF02872">
    <property type="entry name" value="5_nucleotid_C"/>
    <property type="match status" value="1"/>
</dbReference>
<comment type="caution">
    <text evidence="3">The sequence shown here is derived from an EMBL/GenBank/DDBJ whole genome shotgun (WGS) entry which is preliminary data.</text>
</comment>
<dbReference type="PRINTS" id="PR01607">
    <property type="entry name" value="APYRASEFAMLY"/>
</dbReference>
<dbReference type="EMBL" id="PGTB01000333">
    <property type="protein sequence ID" value="PJE33786.1"/>
    <property type="molecule type" value="Genomic_DNA"/>
</dbReference>
<organism evidence="3 4">
    <name type="scientific">Pseudooceanicola lipolyticus</name>
    <dbReference type="NCBI Taxonomy" id="2029104"/>
    <lineage>
        <taxon>Bacteria</taxon>
        <taxon>Pseudomonadati</taxon>
        <taxon>Pseudomonadota</taxon>
        <taxon>Alphaproteobacteria</taxon>
        <taxon>Rhodobacterales</taxon>
        <taxon>Paracoccaceae</taxon>
        <taxon>Pseudooceanicola</taxon>
    </lineage>
</organism>
<dbReference type="Proteomes" id="UP000231553">
    <property type="component" value="Unassembled WGS sequence"/>
</dbReference>
<evidence type="ECO:0000256" key="1">
    <source>
        <dbReference type="RuleBase" id="RU362119"/>
    </source>
</evidence>
<feature type="non-terminal residue" evidence="3">
    <location>
        <position position="513"/>
    </location>
</feature>
<dbReference type="OrthoDB" id="9803927at2"/>
<keyword evidence="1" id="KW-0378">Hydrolase</keyword>
<keyword evidence="1" id="KW-0547">Nucleotide-binding</keyword>
<dbReference type="SUPFAM" id="SSF56300">
    <property type="entry name" value="Metallo-dependent phosphatases"/>
    <property type="match status" value="1"/>
</dbReference>
<name>A0A2M8ITE1_9RHOB</name>
<dbReference type="InterPro" id="IPR006179">
    <property type="entry name" value="5_nucleotidase/apyrase"/>
</dbReference>
<proteinExistence type="inferred from homology"/>
<comment type="similarity">
    <text evidence="1">Belongs to the 5'-nucleotidase family.</text>
</comment>
<evidence type="ECO:0000313" key="3">
    <source>
        <dbReference type="EMBL" id="PJE33786.1"/>
    </source>
</evidence>
<feature type="non-terminal residue" evidence="3">
    <location>
        <position position="1"/>
    </location>
</feature>
<dbReference type="PANTHER" id="PTHR11575:SF6">
    <property type="entry name" value="2',3'-CYCLIC-NUCLEOTIDE 2'-PHOSPHODIESTERASE_3'-NUCLEOTIDASE"/>
    <property type="match status" value="1"/>
</dbReference>
<dbReference type="GO" id="GO:0000166">
    <property type="term" value="F:nucleotide binding"/>
    <property type="evidence" value="ECO:0007669"/>
    <property type="project" value="UniProtKB-KW"/>
</dbReference>
<dbReference type="SUPFAM" id="SSF55816">
    <property type="entry name" value="5'-nucleotidase (syn. UDP-sugar hydrolase), C-terminal domain"/>
    <property type="match status" value="1"/>
</dbReference>
<feature type="domain" description="5'-Nucleotidase C-terminal" evidence="2">
    <location>
        <begin position="319"/>
        <end position="493"/>
    </location>
</feature>
<keyword evidence="4" id="KW-1185">Reference proteome</keyword>
<reference evidence="3 4" key="1">
    <citation type="journal article" date="2018" name="Int. J. Syst. Evol. Microbiol.">
        <title>Pseudooceanicola lipolyticus sp. nov., a marine alphaproteobacterium, reclassification of Oceanicola flagellatus as Pseudooceanicola flagellatus comb. nov. and emended description of the genus Pseudooceanicola.</title>
        <authorList>
            <person name="Huang M.-M."/>
            <person name="Guo L.-L."/>
            <person name="Wu Y.-H."/>
            <person name="Lai Q.-L."/>
            <person name="Shao Z.-Z."/>
            <person name="Wang C.-S."/>
            <person name="Wu M."/>
            <person name="Xu X.-W."/>
        </authorList>
    </citation>
    <scope>NUCLEOTIDE SEQUENCE [LARGE SCALE GENOMIC DNA]</scope>
    <source>
        <strain evidence="3 4">157</strain>
    </source>
</reference>
<evidence type="ECO:0000313" key="4">
    <source>
        <dbReference type="Proteomes" id="UP000231553"/>
    </source>
</evidence>
<protein>
    <submittedName>
        <fullName evidence="3">Bifunctional metallophosphatase/5'-nucleotidase</fullName>
    </submittedName>
</protein>
<dbReference type="InterPro" id="IPR008334">
    <property type="entry name" value="5'-Nucleotdase_C"/>
</dbReference>
<dbReference type="InterPro" id="IPR036907">
    <property type="entry name" value="5'-Nucleotdase_C_sf"/>
</dbReference>
<dbReference type="GO" id="GO:0009166">
    <property type="term" value="P:nucleotide catabolic process"/>
    <property type="evidence" value="ECO:0007669"/>
    <property type="project" value="InterPro"/>
</dbReference>
<dbReference type="PANTHER" id="PTHR11575">
    <property type="entry name" value="5'-NUCLEOTIDASE-RELATED"/>
    <property type="match status" value="1"/>
</dbReference>
<evidence type="ECO:0000259" key="2">
    <source>
        <dbReference type="Pfam" id="PF02872"/>
    </source>
</evidence>